<keyword evidence="4" id="KW-0547">Nucleotide-binding</keyword>
<feature type="compositionally biased region" description="Basic and acidic residues" evidence="7">
    <location>
        <begin position="1628"/>
        <end position="1645"/>
    </location>
</feature>
<feature type="transmembrane region" description="Helical" evidence="8">
    <location>
        <begin position="1762"/>
        <end position="1783"/>
    </location>
</feature>
<feature type="region of interest" description="Disordered" evidence="7">
    <location>
        <begin position="1503"/>
        <end position="1526"/>
    </location>
</feature>
<feature type="compositionally biased region" description="Low complexity" evidence="7">
    <location>
        <begin position="1363"/>
        <end position="1381"/>
    </location>
</feature>
<dbReference type="Pfam" id="PF25474">
    <property type="entry name" value="TPR_TmcB"/>
    <property type="match status" value="1"/>
</dbReference>
<comment type="caution">
    <text evidence="10">The sequence shown here is derived from an EMBL/GenBank/DDBJ whole genome shotgun (WGS) entry which is preliminary data.</text>
</comment>
<evidence type="ECO:0000256" key="7">
    <source>
        <dbReference type="SAM" id="MobiDB-lite"/>
    </source>
</evidence>
<feature type="transmembrane region" description="Helical" evidence="8">
    <location>
        <begin position="310"/>
        <end position="331"/>
    </location>
</feature>
<feature type="transmembrane region" description="Helical" evidence="8">
    <location>
        <begin position="70"/>
        <end position="89"/>
    </location>
</feature>
<feature type="compositionally biased region" description="Low complexity" evidence="7">
    <location>
        <begin position="2074"/>
        <end position="2089"/>
    </location>
</feature>
<dbReference type="InterPro" id="IPR052994">
    <property type="entry name" value="Tiny_macrocysts_regulators"/>
</dbReference>
<feature type="compositionally biased region" description="Acidic residues" evidence="7">
    <location>
        <begin position="1382"/>
        <end position="1401"/>
    </location>
</feature>
<keyword evidence="8" id="KW-1133">Transmembrane helix</keyword>
<keyword evidence="1" id="KW-0600">Photoreceptor protein</keyword>
<keyword evidence="3" id="KW-0808">Transferase</keyword>
<evidence type="ECO:0000313" key="10">
    <source>
        <dbReference type="EMBL" id="GIL48961.1"/>
    </source>
</evidence>
<keyword evidence="8" id="KW-0472">Membrane</keyword>
<dbReference type="Proteomes" id="UP000747399">
    <property type="component" value="Unassembled WGS sequence"/>
</dbReference>
<feature type="transmembrane region" description="Helical" evidence="8">
    <location>
        <begin position="267"/>
        <end position="298"/>
    </location>
</feature>
<dbReference type="GO" id="GO:0005524">
    <property type="term" value="F:ATP binding"/>
    <property type="evidence" value="ECO:0007669"/>
    <property type="project" value="UniProtKB-KW"/>
</dbReference>
<feature type="region of interest" description="Disordered" evidence="7">
    <location>
        <begin position="1546"/>
        <end position="1668"/>
    </location>
</feature>
<evidence type="ECO:0000259" key="9">
    <source>
        <dbReference type="PROSITE" id="PS50112"/>
    </source>
</evidence>
<dbReference type="GO" id="GO:0009881">
    <property type="term" value="F:photoreceptor activity"/>
    <property type="evidence" value="ECO:0007669"/>
    <property type="project" value="UniProtKB-KW"/>
</dbReference>
<feature type="compositionally biased region" description="Basic and acidic residues" evidence="7">
    <location>
        <begin position="1"/>
        <end position="11"/>
    </location>
</feature>
<dbReference type="GO" id="GO:0016301">
    <property type="term" value="F:kinase activity"/>
    <property type="evidence" value="ECO:0007669"/>
    <property type="project" value="UniProtKB-KW"/>
</dbReference>
<feature type="region of interest" description="Disordered" evidence="7">
    <location>
        <begin position="1684"/>
        <end position="1714"/>
    </location>
</feature>
<feature type="compositionally biased region" description="Gly residues" evidence="7">
    <location>
        <begin position="1283"/>
        <end position="1294"/>
    </location>
</feature>
<keyword evidence="11" id="KW-1185">Reference proteome</keyword>
<dbReference type="Pfam" id="PF13426">
    <property type="entry name" value="PAS_9"/>
    <property type="match status" value="1"/>
</dbReference>
<protein>
    <recommendedName>
        <fullName evidence="9">PAS domain-containing protein</fullName>
    </recommendedName>
</protein>
<dbReference type="PANTHER" id="PTHR31600">
    <property type="entry name" value="TINY MACROCYSTS PROTEIN B-RELATED"/>
    <property type="match status" value="1"/>
</dbReference>
<keyword evidence="1" id="KW-0157">Chromophore</keyword>
<feature type="compositionally biased region" description="Gly residues" evidence="7">
    <location>
        <begin position="1344"/>
        <end position="1354"/>
    </location>
</feature>
<feature type="domain" description="PAS" evidence="9">
    <location>
        <begin position="614"/>
        <end position="667"/>
    </location>
</feature>
<reference evidence="10" key="1">
    <citation type="journal article" date="2021" name="Proc. Natl. Acad. Sci. U.S.A.">
        <title>Three genomes in the algal genus Volvox reveal the fate of a haploid sex-determining region after a transition to homothallism.</title>
        <authorList>
            <person name="Yamamoto K."/>
            <person name="Hamaji T."/>
            <person name="Kawai-Toyooka H."/>
            <person name="Matsuzaki R."/>
            <person name="Takahashi F."/>
            <person name="Nishimura Y."/>
            <person name="Kawachi M."/>
            <person name="Noguchi H."/>
            <person name="Minakuchi Y."/>
            <person name="Umen J.G."/>
            <person name="Toyoda A."/>
            <person name="Nozaki H."/>
        </authorList>
    </citation>
    <scope>NUCLEOTIDE SEQUENCE</scope>
    <source>
        <strain evidence="10">NIES-3780</strain>
    </source>
</reference>
<keyword evidence="2" id="KW-0716">Sensory transduction</keyword>
<feature type="compositionally biased region" description="Gly residues" evidence="7">
    <location>
        <begin position="2037"/>
        <end position="2062"/>
    </location>
</feature>
<gene>
    <name evidence="10" type="ORF">Vafri_5459</name>
</gene>
<dbReference type="PROSITE" id="PS50112">
    <property type="entry name" value="PAS"/>
    <property type="match status" value="1"/>
</dbReference>
<dbReference type="SUPFAM" id="SSF55785">
    <property type="entry name" value="PYP-like sensor domain (PAS domain)"/>
    <property type="match status" value="2"/>
</dbReference>
<dbReference type="PANTHER" id="PTHR31600:SF2">
    <property type="entry name" value="GAMETE ENRICHED GENE 10 PROTEIN-RELATED"/>
    <property type="match status" value="1"/>
</dbReference>
<feature type="compositionally biased region" description="Gly residues" evidence="7">
    <location>
        <begin position="1566"/>
        <end position="1588"/>
    </location>
</feature>
<feature type="compositionally biased region" description="Gly residues" evidence="7">
    <location>
        <begin position="1657"/>
        <end position="1667"/>
    </location>
</feature>
<dbReference type="CDD" id="cd00130">
    <property type="entry name" value="PAS"/>
    <property type="match status" value="2"/>
</dbReference>
<keyword evidence="8" id="KW-0812">Transmembrane</keyword>
<feature type="transmembrane region" description="Helical" evidence="8">
    <location>
        <begin position="128"/>
        <end position="150"/>
    </location>
</feature>
<keyword evidence="5" id="KW-0418">Kinase</keyword>
<feature type="transmembrane region" description="Helical" evidence="8">
    <location>
        <begin position="162"/>
        <end position="181"/>
    </location>
</feature>
<feature type="transmembrane region" description="Helical" evidence="8">
    <location>
        <begin position="2412"/>
        <end position="2433"/>
    </location>
</feature>
<proteinExistence type="predicted"/>
<name>A0A8J4EX00_9CHLO</name>
<evidence type="ECO:0000256" key="5">
    <source>
        <dbReference type="ARBA" id="ARBA00022777"/>
    </source>
</evidence>
<dbReference type="InterPro" id="IPR000014">
    <property type="entry name" value="PAS"/>
</dbReference>
<feature type="transmembrane region" description="Helical" evidence="8">
    <location>
        <begin position="1927"/>
        <end position="1944"/>
    </location>
</feature>
<feature type="region of interest" description="Disordered" evidence="7">
    <location>
        <begin position="1"/>
        <end position="42"/>
    </location>
</feature>
<keyword evidence="1" id="KW-0675">Receptor</keyword>
<dbReference type="InterPro" id="IPR035965">
    <property type="entry name" value="PAS-like_dom_sf"/>
</dbReference>
<feature type="transmembrane region" description="Helical" evidence="8">
    <location>
        <begin position="347"/>
        <end position="369"/>
    </location>
</feature>
<dbReference type="SMART" id="SM00091">
    <property type="entry name" value="PAS"/>
    <property type="match status" value="3"/>
</dbReference>
<evidence type="ECO:0000256" key="2">
    <source>
        <dbReference type="ARBA" id="ARBA00022606"/>
    </source>
</evidence>
<feature type="compositionally biased region" description="Low complexity" evidence="7">
    <location>
        <begin position="1647"/>
        <end position="1656"/>
    </location>
</feature>
<feature type="transmembrane region" description="Helical" evidence="8">
    <location>
        <begin position="225"/>
        <end position="246"/>
    </location>
</feature>
<feature type="compositionally biased region" description="Low complexity" evidence="7">
    <location>
        <begin position="1508"/>
        <end position="1520"/>
    </location>
</feature>
<feature type="transmembrane region" description="Helical" evidence="8">
    <location>
        <begin position="2202"/>
        <end position="2224"/>
    </location>
</feature>
<dbReference type="InterPro" id="IPR057352">
    <property type="entry name" value="TPR_TmcB/C"/>
</dbReference>
<evidence type="ECO:0000256" key="3">
    <source>
        <dbReference type="ARBA" id="ARBA00022679"/>
    </source>
</evidence>
<feature type="region of interest" description="Disordered" evidence="7">
    <location>
        <begin position="2023"/>
        <end position="2089"/>
    </location>
</feature>
<feature type="compositionally biased region" description="Basic and acidic residues" evidence="7">
    <location>
        <begin position="1402"/>
        <end position="1423"/>
    </location>
</feature>
<organism evidence="10 11">
    <name type="scientific">Volvox africanus</name>
    <dbReference type="NCBI Taxonomy" id="51714"/>
    <lineage>
        <taxon>Eukaryota</taxon>
        <taxon>Viridiplantae</taxon>
        <taxon>Chlorophyta</taxon>
        <taxon>core chlorophytes</taxon>
        <taxon>Chlorophyceae</taxon>
        <taxon>CS clade</taxon>
        <taxon>Chlamydomonadales</taxon>
        <taxon>Volvocaceae</taxon>
        <taxon>Volvox</taxon>
    </lineage>
</organism>
<evidence type="ECO:0000313" key="11">
    <source>
        <dbReference type="Proteomes" id="UP000747399"/>
    </source>
</evidence>
<sequence>MSESVSRRSDDVSETESQAADRAILKRSRNRNRDGVEGEEDDLLEQRKSLQEGVFSAMYMLSRGKSVDSWRFAMVKIVLEALIPFLILFNPTNGWDITTSNPVWQVVRWTLPRSPVARIWGYDTYIHIFYAIVALVYTAVGCIAALTIAMRKQEHSRSLMRFARFLQLFTDVVFALAYMAVFDYMIFLFNCKYAGHGHHPHAYFTHVECFRTPHLIHMTVGGSTAIVFFCSTALMLVAGCDLNPVARGILASPSAITRLRVLVLKALYVIVMNTLSSVVKAQAVAVLVFAMAITYFNFSRLPFMRYYVNFLWVGGWTAVAYTCAVFCCFSFRRDRDTQHVQHSMAQLVLYGVFPAHAAGMATTAAWFWYRMRPSRKFVHLDSSMKLKKVHKFSSPEDVEVVARAMRHFDADGIILEEVAHVGENTIKCGMATFPNNVELLILYANYLMGVKRDGPAARTQLQLALKGGPSLVQRYQIFSTIENSKRLKDGQEGQLDLQSYVEFKRNYRAVIRVHKAALSAQREFWQLMQRSSVRVSAIEAHLREMDEAADTANQVYRRVLERYPNNGKLLRCYGKFLEDVRNDPMAASRAYTEATRNGGGDGLLSLNLQVTGSEKPEFLTSMDLHEDACVVINAEGTILMVNSCVTALLGYPKTELEGANVSVIMPQPFSGRHPGYLARYIQGGESHILDNVRDVVALHKERHVFPLQICVTKLSGVGTDSIFLGLLRAQLLDSRSARAWVAPNGLILCTDPQFGSLTGILNEKMVGCNIQGFCTDMAAMESLLELCKEAPYDALMSGRITINMSFVHKHLPPVPVEIKVLPGGTDSQRIFILHARRTDGQTDGLMVFDPKGALTFATWDVAAMLGYPLKKFLHMRLEQLLPPPFATMHLKYLRNQGVVIPPTSCRAGRVVHLLSNNGSTVPVRLHISSQDDPTVGQAKHVVQVRKMDPSSMEIFADRRIVLFCKPDGKVLSVDQPTSTLFGFTAEACVGSNLADFIDVFMEWRTKAGTHQLELLLLSLLDREMEMPGTSWRVKVLDPLKTDSLPDIDPRAPPRTSFSYARSACLQTELVDPAEHPDLPVDLTRNLTKIVLWRRDLLTGVIELDPRLVIRRADVNTGLIVGLPPSTLLRTPLHRILDIPHGITWEELMQEKRKSSMKSGAGVVVSVQRAFEGPHPDGGTMKIFVQGVSGRGASRIHITIHPDTAFQGARANIYRALGLEALIRNKSVARASGAWSRVAAAAAAAVDAVDGAEARRDIKTVLEGIGRAEDKGKVRDTAALHTSDGGGGGGGGGGAKTVRSNGPKQTPLGLVGGGAGGSERVRGDREQPGVGPDAAGGGKADEPARGGGLWLGGPEGQAREEAGKTAPAAAEAAEVAAAAMAAVEEEEGPEDGAESSNDDDGSDEHIGEEWPDRERSRYGDESERPASISDADEEGGRGGGGGKWGKIGSRRGDGDDDDDGDPGHLHKTAHNQSEFVAQWVQTLAKQMSSQVLDPAADRDVIPPSRQAARRLSSGVGSVVSASDRRVGEGGAAAAAVGLSAAMTRRLTSDGWHGSTPPLQPLGSRQISGGGGGGSGGASGVVHSRGGGGVNTPLPNNGTYWALAERGATMTRSSRRKPDLALDPVDEERSEWREGSRAPSDEDKGGAADDGNGAAFSGGVSGGGGGGGAATAAKFSEAAAVRELPEDRAVNKNLTDNDGVSSHGDDDDATSQGLGPDAFTDASSAVDVDLSADTRRARLLKRLYKLFSGPHLMAPLLRMRYHTWLLLAVMLIAHVVMYVILISLINRQFSNVREVHRLALAADRCQLATVKVVVAEFCTRPGVEPVSICEVPLTTTLPDLNSALDDLEVYHQSTYLGSAPTPRKIKEPTANYLWTSPTGTFKAYFDTQPSMWVNGTAGVWQVGNRFIATAREILYWGRQLRGRIGHLRAFKFVVANGPWAVFNGYTTSLDYLVNYAWEEVSQVQKALIIILAIEAAGIQLACIVYELVLLRTVERIRTGSLLTSLAIPGAMLRVLVSRPLVIIEDSDDEDGDDDDAAGDGTGAGKGGNTGGGGDGGGGKAGDGSGSYDSDDEDFFQGNTAQSTAAAATGNATRRYRRMSMDMTVPPPGALLPGGTMPFDAGSSTSPYYPSQHAPNRSADSYIHFGPGISSERAAPLDFGNTGGSGAARMLLPGRRFSSVGVRSSRGGRLHVNGKELLPSYRSMFMFMIPLLLWEVALIVMGAVSYMRLEGMQGPLASLNMASHVIYRYTRVRALALFLVSSERGSSDLTFYRGVLRSELANLQSEYDTLMYGGLSITQAGKVFQKPVPASTFESSSFSNNFFRQERCFRWDQSQCYTPDNPYYEVTHHGLDAMLRRIISEMELLAADDDTDATYNGTRYTTMYMVGTKDLYEGLQSSAQLFVDFSIARYNSIKLLQTILLVVTIVFFLSYALLLLRPYTAAVEREAMRLAGLMSHVPAEMDVTAHVRQVLRAHVRHGMHQKARRSGTGLSSRRVSESSLGCDWSSHFDHVSR</sequence>
<feature type="region of interest" description="Disordered" evidence="7">
    <location>
        <begin position="1272"/>
        <end position="1471"/>
    </location>
</feature>
<feature type="transmembrane region" description="Helical" evidence="8">
    <location>
        <begin position="1964"/>
        <end position="1986"/>
    </location>
</feature>
<evidence type="ECO:0000256" key="6">
    <source>
        <dbReference type="ARBA" id="ARBA00022840"/>
    </source>
</evidence>
<feature type="compositionally biased region" description="Acidic residues" evidence="7">
    <location>
        <begin position="2023"/>
        <end position="2035"/>
    </location>
</feature>
<dbReference type="EMBL" id="BNCO01000006">
    <property type="protein sequence ID" value="GIL48961.1"/>
    <property type="molecule type" value="Genomic_DNA"/>
</dbReference>
<accession>A0A8J4EX00</accession>
<dbReference type="FunFam" id="3.30.450.20:FF:000060">
    <property type="entry name" value="Sensor protein FixL"/>
    <property type="match status" value="1"/>
</dbReference>
<evidence type="ECO:0000256" key="4">
    <source>
        <dbReference type="ARBA" id="ARBA00022741"/>
    </source>
</evidence>
<dbReference type="NCBIfam" id="TIGR00229">
    <property type="entry name" value="sensory_box"/>
    <property type="match status" value="1"/>
</dbReference>
<evidence type="ECO:0000256" key="8">
    <source>
        <dbReference type="SAM" id="Phobius"/>
    </source>
</evidence>
<keyword evidence="6" id="KW-0067">ATP-binding</keyword>
<dbReference type="Gene3D" id="3.30.450.20">
    <property type="entry name" value="PAS domain"/>
    <property type="match status" value="2"/>
</dbReference>
<evidence type="ECO:0000256" key="1">
    <source>
        <dbReference type="ARBA" id="ARBA00022543"/>
    </source>
</evidence>